<dbReference type="EMBL" id="JXTP01000026">
    <property type="protein sequence ID" value="KIU28753.1"/>
    <property type="molecule type" value="Genomic_DNA"/>
</dbReference>
<accession>A0A0D1K559</accession>
<sequence length="141" mass="14225">MTDTQTQDRVADATADIKADVHDRLDDAKHAASDAARRTADAIEANPLAIVAGGIAIGALAGALIPRSAKEKQLLAPLGRSLGERARSAVAAAREAGATELQNAGLSKDAAKDQVKSLFQGIAKAATTAGSAAAQSARAKD</sequence>
<comment type="caution">
    <text evidence="2">The sequence shown here is derived from an EMBL/GenBank/DDBJ whole genome shotgun (WGS) entry which is preliminary data.</text>
</comment>
<reference evidence="2 3" key="1">
    <citation type="submission" date="2015-01" db="EMBL/GenBank/DDBJ databases">
        <title>Genome of Sphingomonas taxi strain 30a.</title>
        <authorList>
            <person name="Eevers N."/>
            <person name="Van Hamme J."/>
            <person name="Bottos E."/>
            <person name="Weyens N."/>
            <person name="Vangronsveld J."/>
        </authorList>
    </citation>
    <scope>NUCLEOTIDE SEQUENCE [LARGE SCALE GENOMIC DNA]</scope>
    <source>
        <strain evidence="2 3">30a</strain>
    </source>
</reference>
<dbReference type="AlphaFoldDB" id="A0A0D1K559"/>
<keyword evidence="1" id="KW-1133">Transmembrane helix</keyword>
<gene>
    <name evidence="2" type="ORF">SR41_06940</name>
</gene>
<evidence type="ECO:0000313" key="2">
    <source>
        <dbReference type="EMBL" id="KIU28753.1"/>
    </source>
</evidence>
<keyword evidence="1" id="KW-0812">Transmembrane</keyword>
<organism evidence="2 3">
    <name type="scientific">Sphingomonas melonis</name>
    <dbReference type="NCBI Taxonomy" id="152682"/>
    <lineage>
        <taxon>Bacteria</taxon>
        <taxon>Pseudomonadati</taxon>
        <taxon>Pseudomonadota</taxon>
        <taxon>Alphaproteobacteria</taxon>
        <taxon>Sphingomonadales</taxon>
        <taxon>Sphingomonadaceae</taxon>
        <taxon>Sphingomonas</taxon>
    </lineage>
</organism>
<keyword evidence="1" id="KW-0472">Membrane</keyword>
<name>A0A0D1K559_9SPHN</name>
<dbReference type="PATRIC" id="fig|1549858.7.peg.1270"/>
<protein>
    <submittedName>
        <fullName evidence="2">Uncharacterized protein</fullName>
    </submittedName>
</protein>
<evidence type="ECO:0000313" key="3">
    <source>
        <dbReference type="Proteomes" id="UP000033203"/>
    </source>
</evidence>
<feature type="transmembrane region" description="Helical" evidence="1">
    <location>
        <begin position="47"/>
        <end position="65"/>
    </location>
</feature>
<dbReference type="Proteomes" id="UP000033203">
    <property type="component" value="Unassembled WGS sequence"/>
</dbReference>
<evidence type="ECO:0000256" key="1">
    <source>
        <dbReference type="SAM" id="Phobius"/>
    </source>
</evidence>
<proteinExistence type="predicted"/>